<keyword evidence="2" id="KW-0378">Hydrolase</keyword>
<feature type="compositionally biased region" description="Basic residues" evidence="1">
    <location>
        <begin position="126"/>
        <end position="135"/>
    </location>
</feature>
<dbReference type="InterPro" id="IPR044925">
    <property type="entry name" value="His-Me_finger_sf"/>
</dbReference>
<keyword evidence="2" id="KW-0255">Endonuclease</keyword>
<feature type="compositionally biased region" description="Basic and acidic residues" evidence="1">
    <location>
        <begin position="111"/>
        <end position="125"/>
    </location>
</feature>
<name>A0ABS3H7A3_9ENTE</name>
<dbReference type="Proteomes" id="UP000664256">
    <property type="component" value="Unassembled WGS sequence"/>
</dbReference>
<dbReference type="SUPFAM" id="SSF54060">
    <property type="entry name" value="His-Me finger endonucleases"/>
    <property type="match status" value="1"/>
</dbReference>
<evidence type="ECO:0000256" key="1">
    <source>
        <dbReference type="SAM" id="MobiDB-lite"/>
    </source>
</evidence>
<dbReference type="EMBL" id="JAFLVT010000008">
    <property type="protein sequence ID" value="MBO0449341.1"/>
    <property type="molecule type" value="Genomic_DNA"/>
</dbReference>
<accession>A0ABS3H7A3</accession>
<keyword evidence="2" id="KW-0540">Nuclease</keyword>
<dbReference type="GO" id="GO:0004519">
    <property type="term" value="F:endonuclease activity"/>
    <property type="evidence" value="ECO:0007669"/>
    <property type="project" value="UniProtKB-KW"/>
</dbReference>
<organism evidence="2 3">
    <name type="scientific">Candidatus Enterococcus myersii</name>
    <dbReference type="NCBI Taxonomy" id="2815322"/>
    <lineage>
        <taxon>Bacteria</taxon>
        <taxon>Bacillati</taxon>
        <taxon>Bacillota</taxon>
        <taxon>Bacilli</taxon>
        <taxon>Lactobacillales</taxon>
        <taxon>Enterococcaceae</taxon>
        <taxon>Enterococcus</taxon>
    </lineage>
</organism>
<dbReference type="Gene3D" id="3.90.75.20">
    <property type="match status" value="1"/>
</dbReference>
<keyword evidence="3" id="KW-1185">Reference proteome</keyword>
<protein>
    <submittedName>
        <fullName evidence="2">HNH endonuclease</fullName>
    </submittedName>
</protein>
<gene>
    <name evidence="2" type="ORF">JZO76_07280</name>
</gene>
<comment type="caution">
    <text evidence="2">The sequence shown here is derived from an EMBL/GenBank/DDBJ whole genome shotgun (WGS) entry which is preliminary data.</text>
</comment>
<reference evidence="2 3" key="1">
    <citation type="submission" date="2021-03" db="EMBL/GenBank/DDBJ databases">
        <title>Enterococcal diversity collection.</title>
        <authorList>
            <person name="Gilmore M.S."/>
            <person name="Schwartzman J."/>
            <person name="Van Tyne D."/>
            <person name="Martin M."/>
            <person name="Earl A.M."/>
            <person name="Manson A.L."/>
            <person name="Straub T."/>
            <person name="Salamzade R."/>
            <person name="Saavedra J."/>
            <person name="Lebreton F."/>
            <person name="Prichula J."/>
            <person name="Schaufler K."/>
            <person name="Gaca A."/>
            <person name="Sgardioli B."/>
            <person name="Wagenaar J."/>
            <person name="Strong T."/>
        </authorList>
    </citation>
    <scope>NUCLEOTIDE SEQUENCE [LARGE SCALE GENOMIC DNA]</scope>
    <source>
        <strain evidence="2 3">MJM12</strain>
    </source>
</reference>
<evidence type="ECO:0000313" key="3">
    <source>
        <dbReference type="Proteomes" id="UP000664256"/>
    </source>
</evidence>
<sequence length="179" mass="20932">MTIKKQNAIELINDCNCIVDENDLANAILWYQSRPTMSKKKIYMYGYYPAVSIGNIKIHVHRLLMQFWLGMKLPFHASVHHINENKLDARKENLSVVINSAHNSNHNRGKRLSEEHRKKISDANHNRKGVKQKKRHNIPNYQLSDLLRFGFSINRIADLYGCDWSTIKSRIHENLELLS</sequence>
<dbReference type="RefSeq" id="WP_206903466.1">
    <property type="nucleotide sequence ID" value="NZ_JAFLVT010000008.1"/>
</dbReference>
<proteinExistence type="predicted"/>
<feature type="region of interest" description="Disordered" evidence="1">
    <location>
        <begin position="104"/>
        <end position="135"/>
    </location>
</feature>
<evidence type="ECO:0000313" key="2">
    <source>
        <dbReference type="EMBL" id="MBO0449341.1"/>
    </source>
</evidence>